<dbReference type="Proteomes" id="UP000637695">
    <property type="component" value="Unassembled WGS sequence"/>
</dbReference>
<name>A0A917NNL9_9BACL</name>
<reference evidence="2" key="2">
    <citation type="submission" date="2020-09" db="EMBL/GenBank/DDBJ databases">
        <authorList>
            <person name="Sun Q."/>
            <person name="Ohkuma M."/>
        </authorList>
    </citation>
    <scope>NUCLEOTIDE SEQUENCE</scope>
    <source>
        <strain evidence="2">JCM 18487</strain>
    </source>
</reference>
<sequence>MVGKDEPSHHTSDDRPVANCPCVNRARKAQRLLPLTVRSECVREVLPTSARPEESIILYFVHVHPNGLLSRWQANRTLNPAVCHRFAYMEMYN</sequence>
<comment type="caution">
    <text evidence="2">The sequence shown here is derived from an EMBL/GenBank/DDBJ whole genome shotgun (WGS) entry which is preliminary data.</text>
</comment>
<dbReference type="EMBL" id="BMOY01000064">
    <property type="protein sequence ID" value="GGJ14053.1"/>
    <property type="molecule type" value="Genomic_DNA"/>
</dbReference>
<organism evidence="2 3">
    <name type="scientific">Alicyclobacillus cellulosilyticus</name>
    <dbReference type="NCBI Taxonomy" id="1003997"/>
    <lineage>
        <taxon>Bacteria</taxon>
        <taxon>Bacillati</taxon>
        <taxon>Bacillota</taxon>
        <taxon>Bacilli</taxon>
        <taxon>Bacillales</taxon>
        <taxon>Alicyclobacillaceae</taxon>
        <taxon>Alicyclobacillus</taxon>
    </lineage>
</organism>
<evidence type="ECO:0000313" key="3">
    <source>
        <dbReference type="Proteomes" id="UP000637695"/>
    </source>
</evidence>
<accession>A0A917NNL9</accession>
<gene>
    <name evidence="2" type="ORF">GCM10010885_24250</name>
</gene>
<keyword evidence="3" id="KW-1185">Reference proteome</keyword>
<evidence type="ECO:0000313" key="2">
    <source>
        <dbReference type="EMBL" id="GGJ14053.1"/>
    </source>
</evidence>
<evidence type="ECO:0000256" key="1">
    <source>
        <dbReference type="SAM" id="MobiDB-lite"/>
    </source>
</evidence>
<feature type="region of interest" description="Disordered" evidence="1">
    <location>
        <begin position="1"/>
        <end position="20"/>
    </location>
</feature>
<reference evidence="2" key="1">
    <citation type="journal article" date="2014" name="Int. J. Syst. Evol. Microbiol.">
        <title>Complete genome sequence of Corynebacterium casei LMG S-19264T (=DSM 44701T), isolated from a smear-ripened cheese.</title>
        <authorList>
            <consortium name="US DOE Joint Genome Institute (JGI-PGF)"/>
            <person name="Walter F."/>
            <person name="Albersmeier A."/>
            <person name="Kalinowski J."/>
            <person name="Ruckert C."/>
        </authorList>
    </citation>
    <scope>NUCLEOTIDE SEQUENCE</scope>
    <source>
        <strain evidence="2">JCM 18487</strain>
    </source>
</reference>
<proteinExistence type="predicted"/>
<protein>
    <submittedName>
        <fullName evidence="2">Uncharacterized protein</fullName>
    </submittedName>
</protein>
<feature type="compositionally biased region" description="Basic and acidic residues" evidence="1">
    <location>
        <begin position="1"/>
        <end position="16"/>
    </location>
</feature>
<dbReference type="AlphaFoldDB" id="A0A917NNL9"/>